<dbReference type="InterPro" id="IPR005531">
    <property type="entry name" value="Asp23"/>
</dbReference>
<dbReference type="OMA" id="AAMECYG"/>
<protein>
    <submittedName>
        <fullName evidence="2">Alkaline-shock protein</fullName>
    </submittedName>
</protein>
<dbReference type="AlphaFoldDB" id="A0A223I2H1"/>
<sequence>MDQTKNNLGKIDISTDVIASIASYATSECYGIVGLGKRGPDGLIELFKNEQSGKGIKITSDEDGMVIDLYIIVEYGVNIKTVAANIIEKVKYTIETFTGIKVKNVVVNVQSIKVDI</sequence>
<reference evidence="2 3" key="1">
    <citation type="submission" date="2016-08" db="EMBL/GenBank/DDBJ databases">
        <title>A novel genetic cassette of butanologenic Thermoanaerobacterium thermosaccharolyticum that directly convert cellulose to butanol.</title>
        <authorList>
            <person name="Li T."/>
            <person name="He J."/>
        </authorList>
    </citation>
    <scope>NUCLEOTIDE SEQUENCE [LARGE SCALE GENOMIC DNA]</scope>
    <source>
        <strain evidence="2 3">TG57</strain>
    </source>
</reference>
<organism evidence="2 3">
    <name type="scientific">Thermoanaerobacterium thermosaccharolyticum</name>
    <name type="common">Clostridium thermosaccharolyticum</name>
    <dbReference type="NCBI Taxonomy" id="1517"/>
    <lineage>
        <taxon>Bacteria</taxon>
        <taxon>Bacillati</taxon>
        <taxon>Bacillota</taxon>
        <taxon>Clostridia</taxon>
        <taxon>Thermoanaerobacterales</taxon>
        <taxon>Thermoanaerobacteraceae</taxon>
        <taxon>Thermoanaerobacterium</taxon>
    </lineage>
</organism>
<comment type="similarity">
    <text evidence="1">Belongs to the asp23 family.</text>
</comment>
<dbReference type="PANTHER" id="PTHR34297">
    <property type="entry name" value="HYPOTHETICAL CYTOSOLIC PROTEIN-RELATED"/>
    <property type="match status" value="1"/>
</dbReference>
<dbReference type="RefSeq" id="WP_013297990.1">
    <property type="nucleotide sequence ID" value="NZ_CP016893.1"/>
</dbReference>
<evidence type="ECO:0000313" key="3">
    <source>
        <dbReference type="Proteomes" id="UP000214975"/>
    </source>
</evidence>
<dbReference type="EMBL" id="CP016893">
    <property type="protein sequence ID" value="AST58931.1"/>
    <property type="molecule type" value="Genomic_DNA"/>
</dbReference>
<name>A0A223I2H1_THETR</name>
<dbReference type="Proteomes" id="UP000214975">
    <property type="component" value="Chromosome"/>
</dbReference>
<evidence type="ECO:0000313" key="2">
    <source>
        <dbReference type="EMBL" id="AST58931.1"/>
    </source>
</evidence>
<dbReference type="PANTHER" id="PTHR34297:SF2">
    <property type="entry name" value="ASP23_GLS24 FAMILY ENVELOPE STRESS RESPONSE PROTEIN"/>
    <property type="match status" value="1"/>
</dbReference>
<proteinExistence type="inferred from homology"/>
<gene>
    <name evidence="2" type="ORF">Thert_03172</name>
</gene>
<dbReference type="Pfam" id="PF03780">
    <property type="entry name" value="Asp23"/>
    <property type="match status" value="1"/>
</dbReference>
<dbReference type="GeneID" id="93864352"/>
<accession>A0A223I2H1</accession>
<evidence type="ECO:0000256" key="1">
    <source>
        <dbReference type="ARBA" id="ARBA00005721"/>
    </source>
</evidence>